<evidence type="ECO:0000256" key="1">
    <source>
        <dbReference type="SAM" id="Phobius"/>
    </source>
</evidence>
<evidence type="ECO:0000313" key="3">
    <source>
        <dbReference type="Proteomes" id="UP000094053"/>
    </source>
</evidence>
<proteinExistence type="predicted"/>
<dbReference type="STRING" id="1776.BHQ18_17825"/>
<evidence type="ECO:0000313" key="2">
    <source>
        <dbReference type="EMBL" id="ODQ88721.1"/>
    </source>
</evidence>
<keyword evidence="1" id="KW-0812">Transmembrane</keyword>
<dbReference type="OrthoDB" id="4627786at2"/>
<keyword evidence="1" id="KW-1133">Transmembrane helix</keyword>
<feature type="transmembrane region" description="Helical" evidence="1">
    <location>
        <begin position="60"/>
        <end position="87"/>
    </location>
</feature>
<feature type="transmembrane region" description="Helical" evidence="1">
    <location>
        <begin position="20"/>
        <end position="40"/>
    </location>
</feature>
<keyword evidence="3" id="KW-1185">Reference proteome</keyword>
<dbReference type="RefSeq" id="WP_069414975.1">
    <property type="nucleotide sequence ID" value="NZ_JACKUL010000031.1"/>
</dbReference>
<dbReference type="AlphaFoldDB" id="A0A1E3RFU1"/>
<comment type="caution">
    <text evidence="2">The sequence shown here is derived from an EMBL/GenBank/DDBJ whole genome shotgun (WGS) entry which is preliminary data.</text>
</comment>
<keyword evidence="1" id="KW-0472">Membrane</keyword>
<sequence length="88" mass="9614">MWQRVQQMLLRRGINTYLELALWIALIYTVVGVVYAAFHIELIGQLEAALSGDFTIFANIAALVATVALWPVLLLTAFVCGVAGCGLF</sequence>
<accession>A0A1E3RFU1</accession>
<organism evidence="2 3">
    <name type="scientific">Mycolicibacterium flavescens</name>
    <name type="common">Mycobacterium flavescens</name>
    <dbReference type="NCBI Taxonomy" id="1776"/>
    <lineage>
        <taxon>Bacteria</taxon>
        <taxon>Bacillati</taxon>
        <taxon>Actinomycetota</taxon>
        <taxon>Actinomycetes</taxon>
        <taxon>Mycobacteriales</taxon>
        <taxon>Mycobacteriaceae</taxon>
        <taxon>Mycolicibacterium</taxon>
    </lineage>
</organism>
<reference evidence="3" key="1">
    <citation type="submission" date="2016-09" db="EMBL/GenBank/DDBJ databases">
        <authorList>
            <person name="Greninger A.L."/>
            <person name="Jerome K.R."/>
            <person name="Mcnair B."/>
            <person name="Wallis C."/>
            <person name="Fang F."/>
        </authorList>
    </citation>
    <scope>NUCLEOTIDE SEQUENCE [LARGE SCALE GENOMIC DNA]</scope>
    <source>
        <strain evidence="3">M6</strain>
    </source>
</reference>
<dbReference type="Proteomes" id="UP000094053">
    <property type="component" value="Unassembled WGS sequence"/>
</dbReference>
<dbReference type="EMBL" id="MIHA01000013">
    <property type="protein sequence ID" value="ODQ88721.1"/>
    <property type="molecule type" value="Genomic_DNA"/>
</dbReference>
<gene>
    <name evidence="2" type="ORF">BHQ18_17825</name>
</gene>
<name>A0A1E3RFU1_MYCFV</name>
<protein>
    <submittedName>
        <fullName evidence="2">Addiction module protein</fullName>
    </submittedName>
</protein>